<dbReference type="PANTHER" id="PTHR43762:SF8">
    <property type="entry name" value="L-GULONOLACTONE OXIDASE"/>
    <property type="match status" value="1"/>
</dbReference>
<evidence type="ECO:0000313" key="4">
    <source>
        <dbReference type="Proteomes" id="UP000824782"/>
    </source>
</evidence>
<name>A0AAV6ZMF3_ENGPU</name>
<reference evidence="3" key="1">
    <citation type="thesis" date="2020" institute="ProQuest LLC" country="789 East Eisenhower Parkway, Ann Arbor, MI, USA">
        <title>Comparative Genomics and Chromosome Evolution.</title>
        <authorList>
            <person name="Mudd A.B."/>
        </authorList>
    </citation>
    <scope>NUCLEOTIDE SEQUENCE</scope>
    <source>
        <strain evidence="3">237g6f4</strain>
        <tissue evidence="3">Blood</tissue>
    </source>
</reference>
<dbReference type="InterPro" id="IPR016166">
    <property type="entry name" value="FAD-bd_PCMH"/>
</dbReference>
<dbReference type="Gene3D" id="3.30.465.10">
    <property type="match status" value="1"/>
</dbReference>
<dbReference type="EMBL" id="WNYA01000375">
    <property type="protein sequence ID" value="KAG8548567.1"/>
    <property type="molecule type" value="Genomic_DNA"/>
</dbReference>
<sequence length="126" mass="13064">MQIDKDKKQVTVEAGILLTQVNEVLAQNGMALSNIGAVSEVAAAGVIGTGTHNTGITHGILATQVVALTMMSASGEILDCSESVNADIFQAARLHLGSLGVILTVTLQCKAAFHLQEIQLPSTLPE</sequence>
<dbReference type="InterPro" id="IPR016169">
    <property type="entry name" value="FAD-bd_PCMH_sub2"/>
</dbReference>
<dbReference type="Pfam" id="PF01565">
    <property type="entry name" value="FAD_binding_4"/>
    <property type="match status" value="1"/>
</dbReference>
<dbReference type="SUPFAM" id="SSF56176">
    <property type="entry name" value="FAD-binding/transporter-associated domain-like"/>
    <property type="match status" value="1"/>
</dbReference>
<evidence type="ECO:0000313" key="3">
    <source>
        <dbReference type="EMBL" id="KAG8548567.1"/>
    </source>
</evidence>
<organism evidence="3 4">
    <name type="scientific">Engystomops pustulosus</name>
    <name type="common">Tungara frog</name>
    <name type="synonym">Physalaemus pustulosus</name>
    <dbReference type="NCBI Taxonomy" id="76066"/>
    <lineage>
        <taxon>Eukaryota</taxon>
        <taxon>Metazoa</taxon>
        <taxon>Chordata</taxon>
        <taxon>Craniata</taxon>
        <taxon>Vertebrata</taxon>
        <taxon>Euteleostomi</taxon>
        <taxon>Amphibia</taxon>
        <taxon>Batrachia</taxon>
        <taxon>Anura</taxon>
        <taxon>Neobatrachia</taxon>
        <taxon>Hyloidea</taxon>
        <taxon>Leptodactylidae</taxon>
        <taxon>Leiuperinae</taxon>
        <taxon>Engystomops</taxon>
    </lineage>
</organism>
<dbReference type="Proteomes" id="UP000824782">
    <property type="component" value="Unassembled WGS sequence"/>
</dbReference>
<proteinExistence type="predicted"/>
<dbReference type="PROSITE" id="PS51387">
    <property type="entry name" value="FAD_PCMH"/>
    <property type="match status" value="1"/>
</dbReference>
<dbReference type="PANTHER" id="PTHR43762">
    <property type="entry name" value="L-GULONOLACTONE OXIDASE"/>
    <property type="match status" value="1"/>
</dbReference>
<keyword evidence="4" id="KW-1185">Reference proteome</keyword>
<accession>A0AAV6ZMF3</accession>
<protein>
    <recommendedName>
        <fullName evidence="2">FAD-binding PCMH-type domain-containing protein</fullName>
    </recommendedName>
</protein>
<feature type="non-terminal residue" evidence="3">
    <location>
        <position position="126"/>
    </location>
</feature>
<comment type="caution">
    <text evidence="3">The sequence shown here is derived from an EMBL/GenBank/DDBJ whole genome shotgun (WGS) entry which is preliminary data.</text>
</comment>
<dbReference type="InterPro" id="IPR006094">
    <property type="entry name" value="Oxid_FAD_bind_N"/>
</dbReference>
<dbReference type="GO" id="GO:0016899">
    <property type="term" value="F:oxidoreductase activity, acting on the CH-OH group of donors, oxygen as acceptor"/>
    <property type="evidence" value="ECO:0007669"/>
    <property type="project" value="InterPro"/>
</dbReference>
<dbReference type="AlphaFoldDB" id="A0AAV6ZMF3"/>
<gene>
    <name evidence="3" type="ORF">GDO81_024943</name>
</gene>
<dbReference type="GO" id="GO:0071949">
    <property type="term" value="F:FAD binding"/>
    <property type="evidence" value="ECO:0007669"/>
    <property type="project" value="InterPro"/>
</dbReference>
<dbReference type="InterPro" id="IPR010031">
    <property type="entry name" value="FAD_lactone_oxidase-like"/>
</dbReference>
<evidence type="ECO:0000259" key="2">
    <source>
        <dbReference type="PROSITE" id="PS51387"/>
    </source>
</evidence>
<comment type="cofactor">
    <cofactor evidence="1">
        <name>FAD</name>
        <dbReference type="ChEBI" id="CHEBI:57692"/>
    </cofactor>
</comment>
<feature type="domain" description="FAD-binding PCMH-type" evidence="2">
    <location>
        <begin position="1"/>
        <end position="112"/>
    </location>
</feature>
<dbReference type="InterPro" id="IPR036318">
    <property type="entry name" value="FAD-bd_PCMH-like_sf"/>
</dbReference>
<evidence type="ECO:0000256" key="1">
    <source>
        <dbReference type="ARBA" id="ARBA00001974"/>
    </source>
</evidence>